<evidence type="ECO:0000313" key="3">
    <source>
        <dbReference type="Proteomes" id="UP000652430"/>
    </source>
</evidence>
<keyword evidence="3" id="KW-1185">Reference proteome</keyword>
<accession>A0ABQ3LFV5</accession>
<proteinExistence type="predicted"/>
<dbReference type="SUPFAM" id="SSF53474">
    <property type="entry name" value="alpha/beta-Hydrolases"/>
    <property type="match status" value="1"/>
</dbReference>
<feature type="domain" description="Serine aminopeptidase S33" evidence="1">
    <location>
        <begin position="73"/>
        <end position="324"/>
    </location>
</feature>
<dbReference type="PANTHER" id="PTHR43265">
    <property type="entry name" value="ESTERASE ESTD"/>
    <property type="match status" value="1"/>
</dbReference>
<reference evidence="3" key="1">
    <citation type="journal article" date="2019" name="Int. J. Syst. Evol. Microbiol.">
        <title>The Global Catalogue of Microorganisms (GCM) 10K type strain sequencing project: providing services to taxonomists for standard genome sequencing and annotation.</title>
        <authorList>
            <consortium name="The Broad Institute Genomics Platform"/>
            <consortium name="The Broad Institute Genome Sequencing Center for Infectious Disease"/>
            <person name="Wu L."/>
            <person name="Ma J."/>
        </authorList>
    </citation>
    <scope>NUCLEOTIDE SEQUENCE [LARGE SCALE GENOMIC DNA]</scope>
    <source>
        <strain evidence="3">CGMCC 1.8957</strain>
    </source>
</reference>
<organism evidence="2 3">
    <name type="scientific">Sphingomonas glacialis</name>
    <dbReference type="NCBI Taxonomy" id="658225"/>
    <lineage>
        <taxon>Bacteria</taxon>
        <taxon>Pseudomonadati</taxon>
        <taxon>Pseudomonadota</taxon>
        <taxon>Alphaproteobacteria</taxon>
        <taxon>Sphingomonadales</taxon>
        <taxon>Sphingomonadaceae</taxon>
        <taxon>Sphingomonas</taxon>
    </lineage>
</organism>
<protein>
    <submittedName>
        <fullName evidence="2">Alpha/beta hydrolase</fullName>
    </submittedName>
</protein>
<dbReference type="GO" id="GO:0016787">
    <property type="term" value="F:hydrolase activity"/>
    <property type="evidence" value="ECO:0007669"/>
    <property type="project" value="UniProtKB-KW"/>
</dbReference>
<dbReference type="Pfam" id="PF12146">
    <property type="entry name" value="Hydrolase_4"/>
    <property type="match status" value="1"/>
</dbReference>
<dbReference type="PANTHER" id="PTHR43265:SF1">
    <property type="entry name" value="ESTERASE ESTD"/>
    <property type="match status" value="1"/>
</dbReference>
<dbReference type="InterPro" id="IPR053145">
    <property type="entry name" value="AB_hydrolase_Est10"/>
</dbReference>
<dbReference type="InterPro" id="IPR022742">
    <property type="entry name" value="Hydrolase_4"/>
</dbReference>
<evidence type="ECO:0000313" key="2">
    <source>
        <dbReference type="EMBL" id="GHH14169.1"/>
    </source>
</evidence>
<keyword evidence="2" id="KW-0378">Hydrolase</keyword>
<dbReference type="InterPro" id="IPR029058">
    <property type="entry name" value="AB_hydrolase_fold"/>
</dbReference>
<gene>
    <name evidence="2" type="ORF">GCM10008023_15610</name>
</gene>
<dbReference type="Proteomes" id="UP000652430">
    <property type="component" value="Unassembled WGS sequence"/>
</dbReference>
<sequence>MLVAPAFAQDCVPQRAPVALALPSVTTAGELVTPPAGIARRGVVVLFPGSDVADMDGAIEGPNHTITSRPMLQVANRLACAGIVSFRYNKRYVTGPTTVDRAKFDTLNGSDLAADGRAAVAWVTARPEARGLPLGLVGWSEGTTVAMAVASGEPAVRAVALMGPVVDTPAHVAQAQYQRIGKPYLARFAVDGALDADAIARADAGPGGDLAHIFVRMFRGFRPGERVNPLLDTNCDGRISFAEADPILASWYADGPESGLGIAATARSLKGVADAFPATNARILLLQGLNDSMIAPDAAQAFARRPEARARVTLIGYPGLGHSLGTAASAQTDTLLPVARKPLDDMAKWFGQALRS</sequence>
<evidence type="ECO:0000259" key="1">
    <source>
        <dbReference type="Pfam" id="PF12146"/>
    </source>
</evidence>
<dbReference type="Gene3D" id="3.40.50.1820">
    <property type="entry name" value="alpha/beta hydrolase"/>
    <property type="match status" value="1"/>
</dbReference>
<comment type="caution">
    <text evidence="2">The sequence shown here is derived from an EMBL/GenBank/DDBJ whole genome shotgun (WGS) entry which is preliminary data.</text>
</comment>
<name>A0ABQ3LFV5_9SPHN</name>
<dbReference type="EMBL" id="BNAQ01000002">
    <property type="protein sequence ID" value="GHH14169.1"/>
    <property type="molecule type" value="Genomic_DNA"/>
</dbReference>